<evidence type="ECO:0000256" key="4">
    <source>
        <dbReference type="ARBA" id="ARBA00022448"/>
    </source>
</evidence>
<dbReference type="InterPro" id="IPR050619">
    <property type="entry name" value="Flavodoxin"/>
</dbReference>
<comment type="cofactor">
    <cofactor evidence="1">
        <name>FMN</name>
        <dbReference type="ChEBI" id="CHEBI:58210"/>
    </cofactor>
</comment>
<feature type="domain" description="Flavodoxin-like" evidence="8">
    <location>
        <begin position="15"/>
        <end position="158"/>
    </location>
</feature>
<evidence type="ECO:0000313" key="9">
    <source>
        <dbReference type="EMBL" id="AXY26130.1"/>
    </source>
</evidence>
<dbReference type="GO" id="GO:0010181">
    <property type="term" value="F:FMN binding"/>
    <property type="evidence" value="ECO:0007669"/>
    <property type="project" value="InterPro"/>
</dbReference>
<gene>
    <name evidence="9" type="ORF">CL176_09020</name>
</gene>
<reference evidence="9 10" key="1">
    <citation type="submission" date="2017-09" db="EMBL/GenBank/DDBJ databases">
        <title>Complete genome sequence of Oxytococcus suis strain ZY16052.</title>
        <authorList>
            <person name="Li F."/>
        </authorList>
    </citation>
    <scope>NUCLEOTIDE SEQUENCE [LARGE SCALE GENOMIC DNA]</scope>
    <source>
        <strain evidence="9 10">ZY16052</strain>
    </source>
</reference>
<dbReference type="Gene3D" id="3.40.50.360">
    <property type="match status" value="1"/>
</dbReference>
<keyword evidence="7" id="KW-0249">Electron transport</keyword>
<sequence>MRWVITHRMMRVPRVLILYASITGNTQQIALMLAKFLDSYGVKTELVTPEIFTFGDLQPYQGLLIGTYTYGNDANIPDEMLDVYEWLQDQNLKGLPFGVFGSGDLYYGSNKFCKASLSFQNLLIKCGGESVYHPVKVDKYPDFDDDIQEIQKLACHLATEMKEWRHGVCRINKSFL</sequence>
<dbReference type="Pfam" id="PF00258">
    <property type="entry name" value="Flavodoxin_1"/>
    <property type="match status" value="1"/>
</dbReference>
<dbReference type="EMBL" id="CP023434">
    <property type="protein sequence ID" value="AXY26130.1"/>
    <property type="molecule type" value="Genomic_DNA"/>
</dbReference>
<comment type="function">
    <text evidence="2">Low-potential electron donor to a number of redox enzymes.</text>
</comment>
<dbReference type="Proteomes" id="UP000263232">
    <property type="component" value="Chromosome"/>
</dbReference>
<evidence type="ECO:0000256" key="3">
    <source>
        <dbReference type="ARBA" id="ARBA00005267"/>
    </source>
</evidence>
<organism evidence="9 10">
    <name type="scientific">Suicoccus acidiformans</name>
    <dbReference type="NCBI Taxonomy" id="2036206"/>
    <lineage>
        <taxon>Bacteria</taxon>
        <taxon>Bacillati</taxon>
        <taxon>Bacillota</taxon>
        <taxon>Bacilli</taxon>
        <taxon>Lactobacillales</taxon>
        <taxon>Aerococcaceae</taxon>
        <taxon>Suicoccus</taxon>
    </lineage>
</organism>
<evidence type="ECO:0000313" key="10">
    <source>
        <dbReference type="Proteomes" id="UP000263232"/>
    </source>
</evidence>
<dbReference type="AlphaFoldDB" id="A0A347WM23"/>
<evidence type="ECO:0000256" key="5">
    <source>
        <dbReference type="ARBA" id="ARBA00022630"/>
    </source>
</evidence>
<evidence type="ECO:0000256" key="7">
    <source>
        <dbReference type="ARBA" id="ARBA00022982"/>
    </source>
</evidence>
<dbReference type="PANTHER" id="PTHR42809">
    <property type="entry name" value="FLAVODOXIN 2"/>
    <property type="match status" value="1"/>
</dbReference>
<evidence type="ECO:0000259" key="8">
    <source>
        <dbReference type="PROSITE" id="PS50902"/>
    </source>
</evidence>
<dbReference type="InterPro" id="IPR008254">
    <property type="entry name" value="Flavodoxin/NO_synth"/>
</dbReference>
<proteinExistence type="inferred from homology"/>
<dbReference type="PROSITE" id="PS50902">
    <property type="entry name" value="FLAVODOXIN_LIKE"/>
    <property type="match status" value="1"/>
</dbReference>
<dbReference type="SUPFAM" id="SSF52218">
    <property type="entry name" value="Flavoproteins"/>
    <property type="match status" value="1"/>
</dbReference>
<keyword evidence="5" id="KW-0285">Flavoprotein</keyword>
<evidence type="ECO:0000256" key="6">
    <source>
        <dbReference type="ARBA" id="ARBA00022643"/>
    </source>
</evidence>
<dbReference type="GO" id="GO:0016651">
    <property type="term" value="F:oxidoreductase activity, acting on NAD(P)H"/>
    <property type="evidence" value="ECO:0007669"/>
    <property type="project" value="UniProtKB-ARBA"/>
</dbReference>
<keyword evidence="6" id="KW-0288">FMN</keyword>
<accession>A0A347WM23</accession>
<dbReference type="KEGG" id="abae:CL176_09020"/>
<evidence type="ECO:0000256" key="2">
    <source>
        <dbReference type="ARBA" id="ARBA00003297"/>
    </source>
</evidence>
<name>A0A347WM23_9LACT</name>
<keyword evidence="10" id="KW-1185">Reference proteome</keyword>
<dbReference type="PANTHER" id="PTHR42809:SF1">
    <property type="entry name" value="FLAVODOXIN 1"/>
    <property type="match status" value="1"/>
</dbReference>
<keyword evidence="4" id="KW-0813">Transport</keyword>
<comment type="similarity">
    <text evidence="3">Belongs to the flavodoxin family.</text>
</comment>
<dbReference type="InterPro" id="IPR029039">
    <property type="entry name" value="Flavoprotein-like_sf"/>
</dbReference>
<dbReference type="OrthoDB" id="9790745at2"/>
<protein>
    <submittedName>
        <fullName evidence="9">Flavodoxin</fullName>
    </submittedName>
</protein>
<evidence type="ECO:0000256" key="1">
    <source>
        <dbReference type="ARBA" id="ARBA00001917"/>
    </source>
</evidence>